<evidence type="ECO:0000313" key="2">
    <source>
        <dbReference type="Proteomes" id="UP000198508"/>
    </source>
</evidence>
<protein>
    <submittedName>
        <fullName evidence="1">Uncharacterized protein</fullName>
    </submittedName>
</protein>
<dbReference type="STRING" id="460384.SAMN05216313_10536"/>
<reference evidence="2" key="1">
    <citation type="submission" date="2016-10" db="EMBL/GenBank/DDBJ databases">
        <authorList>
            <person name="Varghese N."/>
            <person name="Submissions S."/>
        </authorList>
    </citation>
    <scope>NUCLEOTIDE SEQUENCE [LARGE SCALE GENOMIC DNA]</scope>
    <source>
        <strain evidence="2">NLAE-zl-G277</strain>
    </source>
</reference>
<dbReference type="AlphaFoldDB" id="A0A1I0DTC1"/>
<accession>A0A1I0DTC1</accession>
<dbReference type="Proteomes" id="UP000198508">
    <property type="component" value="Unassembled WGS sequence"/>
</dbReference>
<dbReference type="RefSeq" id="WP_242956275.1">
    <property type="nucleotide sequence ID" value="NZ_FOIM01000005.1"/>
</dbReference>
<evidence type="ECO:0000313" key="1">
    <source>
        <dbReference type="EMBL" id="SET35463.1"/>
    </source>
</evidence>
<keyword evidence="2" id="KW-1185">Reference proteome</keyword>
<name>A0A1I0DTC1_9FIRM</name>
<organism evidence="1 2">
    <name type="scientific">Enterocloster lavalensis</name>
    <dbReference type="NCBI Taxonomy" id="460384"/>
    <lineage>
        <taxon>Bacteria</taxon>
        <taxon>Bacillati</taxon>
        <taxon>Bacillota</taxon>
        <taxon>Clostridia</taxon>
        <taxon>Lachnospirales</taxon>
        <taxon>Lachnospiraceae</taxon>
        <taxon>Enterocloster</taxon>
    </lineage>
</organism>
<dbReference type="EMBL" id="FOIM01000005">
    <property type="protein sequence ID" value="SET35463.1"/>
    <property type="molecule type" value="Genomic_DNA"/>
</dbReference>
<gene>
    <name evidence="1" type="ORF">SAMN05216313_10536</name>
</gene>
<proteinExistence type="predicted"/>
<sequence length="233" mass="26731">MASNDRQDKLLMETCIKHLIQYAATIKISRGAQGDESIGRLRKIIGEMEAYWDLSERKDREEQFDKTLRRAVQMGRTNRISEKQKIATVNGLYRYASEMVSAQGPEEADRVKEVQSVIRELSDGWDMDQEWVDRLCFLLGGMAGHNEQPPSENREESLFFKDISTMAVKMGFEVRGVKNGLLQLYLEGSRVVEVNESGSMLYGPNPNVFKLMDEIEAWKSREENQHMQGGLQM</sequence>